<protein>
    <submittedName>
        <fullName evidence="1">Uncharacterized protein</fullName>
    </submittedName>
</protein>
<gene>
    <name evidence="1" type="ORF">JHL15_04280</name>
</gene>
<keyword evidence="2" id="KW-1185">Reference proteome</keyword>
<reference evidence="2" key="1">
    <citation type="submission" date="2021-01" db="EMBL/GenBank/DDBJ databases">
        <title>Genome public.</title>
        <authorList>
            <person name="Liu C."/>
            <person name="Sun Q."/>
        </authorList>
    </citation>
    <scope>NUCLEOTIDE SEQUENCE [LARGE SCALE GENOMIC DNA]</scope>
    <source>
        <strain evidence="2">YIM B02567</strain>
    </source>
</reference>
<dbReference type="EMBL" id="JAENHK010000001">
    <property type="protein sequence ID" value="MBK1894969.1"/>
    <property type="molecule type" value="Genomic_DNA"/>
</dbReference>
<accession>A0ABS1FRA8</accession>
<dbReference type="RefSeq" id="WP_200243256.1">
    <property type="nucleotide sequence ID" value="NZ_JAENHK010000001.1"/>
</dbReference>
<dbReference type="Proteomes" id="UP000628669">
    <property type="component" value="Unassembled WGS sequence"/>
</dbReference>
<comment type="caution">
    <text evidence="1">The sequence shown here is derived from an EMBL/GenBank/DDBJ whole genome shotgun (WGS) entry which is preliminary data.</text>
</comment>
<evidence type="ECO:0000313" key="2">
    <source>
        <dbReference type="Proteomes" id="UP000628669"/>
    </source>
</evidence>
<organism evidence="1 2">
    <name type="scientific">Chryseobacterium paridis</name>
    <dbReference type="NCBI Taxonomy" id="2800328"/>
    <lineage>
        <taxon>Bacteria</taxon>
        <taxon>Pseudomonadati</taxon>
        <taxon>Bacteroidota</taxon>
        <taxon>Flavobacteriia</taxon>
        <taxon>Flavobacteriales</taxon>
        <taxon>Weeksellaceae</taxon>
        <taxon>Chryseobacterium group</taxon>
        <taxon>Chryseobacterium</taxon>
    </lineage>
</organism>
<evidence type="ECO:0000313" key="1">
    <source>
        <dbReference type="EMBL" id="MBK1894969.1"/>
    </source>
</evidence>
<name>A0ABS1FRA8_9FLAO</name>
<sequence>MENDHLLFYRLRTVRSRKRIIKKDVEKQIRKKYKRSKELSKIRREIPLIPLEKPYQKGFVRSFIVRDDVKRSKDGDFFDGILNKINTHTYSENRKFLKKKRKFGRRIYVPREQKLARLSLYQWNDPKLGLTVREKQYFLKRESYCPIRKSYEIYYEFIESWRFILRVRPYMITHYKPLDLELEKEYDALESYLDQYKVRGIICKKIYGKSRKWRYDDEKINLIESIKYFHYTMSATEFADYLEDRESNNV</sequence>
<proteinExistence type="predicted"/>